<dbReference type="EMBL" id="JXXN02003931">
    <property type="protein sequence ID" value="THD21023.1"/>
    <property type="molecule type" value="Genomic_DNA"/>
</dbReference>
<name>A0A4E0R128_FASHE</name>
<dbReference type="GO" id="GO:0042274">
    <property type="term" value="P:ribosomal small subunit biogenesis"/>
    <property type="evidence" value="ECO:0007669"/>
    <property type="project" value="TreeGrafter"/>
</dbReference>
<dbReference type="Gene3D" id="1.25.40.180">
    <property type="match status" value="1"/>
</dbReference>
<evidence type="ECO:0000313" key="3">
    <source>
        <dbReference type="Proteomes" id="UP000230066"/>
    </source>
</evidence>
<organism evidence="2 3">
    <name type="scientific">Fasciola hepatica</name>
    <name type="common">Liver fluke</name>
    <dbReference type="NCBI Taxonomy" id="6192"/>
    <lineage>
        <taxon>Eukaryota</taxon>
        <taxon>Metazoa</taxon>
        <taxon>Spiralia</taxon>
        <taxon>Lophotrochozoa</taxon>
        <taxon>Platyhelminthes</taxon>
        <taxon>Trematoda</taxon>
        <taxon>Digenea</taxon>
        <taxon>Plagiorchiida</taxon>
        <taxon>Echinostomata</taxon>
        <taxon>Echinostomatoidea</taxon>
        <taxon>Fasciolidae</taxon>
        <taxon>Fasciola</taxon>
    </lineage>
</organism>
<dbReference type="GO" id="GO:0003723">
    <property type="term" value="F:RNA binding"/>
    <property type="evidence" value="ECO:0007669"/>
    <property type="project" value="TreeGrafter"/>
</dbReference>
<dbReference type="InterPro" id="IPR016024">
    <property type="entry name" value="ARM-type_fold"/>
</dbReference>
<dbReference type="InterPro" id="IPR050781">
    <property type="entry name" value="CWC22_splicing_factor"/>
</dbReference>
<evidence type="ECO:0000313" key="2">
    <source>
        <dbReference type="EMBL" id="THD21023.1"/>
    </source>
</evidence>
<feature type="region of interest" description="Disordered" evidence="1">
    <location>
        <begin position="134"/>
        <end position="154"/>
    </location>
</feature>
<proteinExistence type="predicted"/>
<keyword evidence="3" id="KW-1185">Reference proteome</keyword>
<gene>
    <name evidence="2" type="ORF">D915_008023</name>
</gene>
<feature type="compositionally biased region" description="Polar residues" evidence="1">
    <location>
        <begin position="135"/>
        <end position="151"/>
    </location>
</feature>
<reference evidence="2" key="1">
    <citation type="submission" date="2019-03" db="EMBL/GenBank/DDBJ databases">
        <title>Improved annotation for the trematode Fasciola hepatica.</title>
        <authorList>
            <person name="Choi Y.-J."/>
            <person name="Martin J."/>
            <person name="Mitreva M."/>
        </authorList>
    </citation>
    <scope>NUCLEOTIDE SEQUENCE [LARGE SCALE GENOMIC DNA]</scope>
</reference>
<evidence type="ECO:0000256" key="1">
    <source>
        <dbReference type="SAM" id="MobiDB-lite"/>
    </source>
</evidence>
<dbReference type="Proteomes" id="UP000230066">
    <property type="component" value="Unassembled WGS sequence"/>
</dbReference>
<dbReference type="PANTHER" id="PTHR18034">
    <property type="entry name" value="CELL CYCLE CONTROL PROTEIN CWF22-RELATED"/>
    <property type="match status" value="1"/>
</dbReference>
<dbReference type="PANTHER" id="PTHR18034:SF4">
    <property type="entry name" value="NUCLEOLAR MIF4G DOMAIN-CONTAINING PROTEIN 1"/>
    <property type="match status" value="1"/>
</dbReference>
<dbReference type="AlphaFoldDB" id="A0A4E0R128"/>
<dbReference type="SUPFAM" id="SSF48371">
    <property type="entry name" value="ARM repeat"/>
    <property type="match status" value="1"/>
</dbReference>
<accession>A0A4E0R128</accession>
<comment type="caution">
    <text evidence="2">The sequence shown here is derived from an EMBL/GenBank/DDBJ whole genome shotgun (WGS) entry which is preliminary data.</text>
</comment>
<protein>
    <submittedName>
        <fullName evidence="2">Nucleolar MIF4G domain-containing protein 1</fullName>
    </submittedName>
</protein>
<dbReference type="GO" id="GO:0005730">
    <property type="term" value="C:nucleolus"/>
    <property type="evidence" value="ECO:0007669"/>
    <property type="project" value="TreeGrafter"/>
</dbReference>
<sequence>MGKNKNRLKSNEYDETRRKILLEDNENEDKTIKRLEKKLKIPLRTKDGRKKSRHPTWIKQCGLDYILDFEEEVDDNKHDEQFSRSIGVCSKKTKNKTDIYGQLGKAPLEADFRANSTNDKIPVDDLSSHHPFPVQSCSSNDVSSTPDSNDVLQPDVDSLRRSIRSWINKVSEAQMARVVSELTNLFSDHPRASVRLILVDELCTLLESSPVNTRSNTGWLQQELAVCIACVHISLHMKLQHDNVISYVVEKIVDTLFDQSGNFQPKMGSASFCLFLSYLYRFEVLSANLIFDIVQKLLHTGSLHELKVAHFICEAVGVNLRKANLNLCQNITQEATKLLVQCTSIQVEVICELEAIIQRLSEKRSKNEGVLRALHLKKMMRTWVKATSLPDDMCLPVCLSDILNRASAGRWWIVGVAGKSCLSSSMTTANEAVEGVQSHLPTEVEAAAARLGLRTEARKSLFHTLASTPGGPGATATALIKACSDSGGGTHAGVSSKEREMVQIVVHCLMAENPFNRFYPRVLGGLINYHRRFLMMIKCAFWDVMKKTELSMNAKANAGEALGLLARVYELPLTVLKNFNFGDTSEGNVTFLKQLLTELCTGDYQTALKKLMQLSCYTHLSRNCRIFMRKHFSQDPESHVKACILRLITDMRESESF</sequence>